<dbReference type="Proteomes" id="UP000799767">
    <property type="component" value="Unassembled WGS sequence"/>
</dbReference>
<dbReference type="GeneID" id="54470208"/>
<evidence type="ECO:0000313" key="2">
    <source>
        <dbReference type="EMBL" id="KAF2485731.1"/>
    </source>
</evidence>
<feature type="region of interest" description="Disordered" evidence="1">
    <location>
        <begin position="1"/>
        <end position="76"/>
    </location>
</feature>
<sequence length="187" mass="20966">MQRAQTASSFRHHDHHQAPSPSPLHRSQTANAATQSPSSHHRRPPTAPTALHYAPIKPSRHNLASPKSLTRRQPPTLLLPRTRARIKQHLLPILPLIRIRIRIRISIEQFARIRARNALARLALQFRVARLCILLLRLLALLALLDEVCDENGGHCLPCLRLVARTRETCEAVSGWGGVESVRGGVR</sequence>
<evidence type="ECO:0000256" key="1">
    <source>
        <dbReference type="SAM" id="MobiDB-lite"/>
    </source>
</evidence>
<accession>A0A6A6Q136</accession>
<dbReference type="EMBL" id="MU001633">
    <property type="protein sequence ID" value="KAF2485731.1"/>
    <property type="molecule type" value="Genomic_DNA"/>
</dbReference>
<keyword evidence="3" id="KW-1185">Reference proteome</keyword>
<dbReference type="AlphaFoldDB" id="A0A6A6Q136"/>
<organism evidence="2 3">
    <name type="scientific">Neohortaea acidophila</name>
    <dbReference type="NCBI Taxonomy" id="245834"/>
    <lineage>
        <taxon>Eukaryota</taxon>
        <taxon>Fungi</taxon>
        <taxon>Dikarya</taxon>
        <taxon>Ascomycota</taxon>
        <taxon>Pezizomycotina</taxon>
        <taxon>Dothideomycetes</taxon>
        <taxon>Dothideomycetidae</taxon>
        <taxon>Mycosphaerellales</taxon>
        <taxon>Teratosphaeriaceae</taxon>
        <taxon>Neohortaea</taxon>
    </lineage>
</organism>
<protein>
    <submittedName>
        <fullName evidence="2">Uncharacterized protein</fullName>
    </submittedName>
</protein>
<name>A0A6A6Q136_9PEZI</name>
<proteinExistence type="predicted"/>
<gene>
    <name evidence="2" type="ORF">BDY17DRAFT_110741</name>
</gene>
<reference evidence="2" key="1">
    <citation type="journal article" date="2020" name="Stud. Mycol.">
        <title>101 Dothideomycetes genomes: a test case for predicting lifestyles and emergence of pathogens.</title>
        <authorList>
            <person name="Haridas S."/>
            <person name="Albert R."/>
            <person name="Binder M."/>
            <person name="Bloem J."/>
            <person name="Labutti K."/>
            <person name="Salamov A."/>
            <person name="Andreopoulos B."/>
            <person name="Baker S."/>
            <person name="Barry K."/>
            <person name="Bills G."/>
            <person name="Bluhm B."/>
            <person name="Cannon C."/>
            <person name="Castanera R."/>
            <person name="Culley D."/>
            <person name="Daum C."/>
            <person name="Ezra D."/>
            <person name="Gonzalez J."/>
            <person name="Henrissat B."/>
            <person name="Kuo A."/>
            <person name="Liang C."/>
            <person name="Lipzen A."/>
            <person name="Lutzoni F."/>
            <person name="Magnuson J."/>
            <person name="Mondo S."/>
            <person name="Nolan M."/>
            <person name="Ohm R."/>
            <person name="Pangilinan J."/>
            <person name="Park H.-J."/>
            <person name="Ramirez L."/>
            <person name="Alfaro M."/>
            <person name="Sun H."/>
            <person name="Tritt A."/>
            <person name="Yoshinaga Y."/>
            <person name="Zwiers L.-H."/>
            <person name="Turgeon B."/>
            <person name="Goodwin S."/>
            <person name="Spatafora J."/>
            <person name="Crous P."/>
            <person name="Grigoriev I."/>
        </authorList>
    </citation>
    <scope>NUCLEOTIDE SEQUENCE</scope>
    <source>
        <strain evidence="2">CBS 113389</strain>
    </source>
</reference>
<evidence type="ECO:0000313" key="3">
    <source>
        <dbReference type="Proteomes" id="UP000799767"/>
    </source>
</evidence>
<dbReference type="RefSeq" id="XP_033592300.1">
    <property type="nucleotide sequence ID" value="XM_033729206.1"/>
</dbReference>
<feature type="compositionally biased region" description="Polar residues" evidence="1">
    <location>
        <begin position="25"/>
        <end position="38"/>
    </location>
</feature>